<comment type="caution">
    <text evidence="1">The sequence shown here is derived from an EMBL/GenBank/DDBJ whole genome shotgun (WGS) entry which is preliminary data.</text>
</comment>
<name>A0ABD1XWM0_9MARC</name>
<sequence>MEGYVLSHAGHEDIAWNGAEWHGEVPHGTVPENKAQAVNIEMLAKGYMVRKDVMSKAKEFDQRHGLIATVAATVISVDRKFGLIEKIVVGTSTVNQQLKAVNEKYLVSGKTNSAFAVAEEKVNTTGSR</sequence>
<protein>
    <submittedName>
        <fullName evidence="1">Uncharacterized protein</fullName>
    </submittedName>
</protein>
<dbReference type="EMBL" id="JBHFFA010000007">
    <property type="protein sequence ID" value="KAL2612296.1"/>
    <property type="molecule type" value="Genomic_DNA"/>
</dbReference>
<gene>
    <name evidence="1" type="ORF">R1flu_023988</name>
</gene>
<dbReference type="PROSITE" id="PS50096">
    <property type="entry name" value="IQ"/>
    <property type="match status" value="1"/>
</dbReference>
<dbReference type="AlphaFoldDB" id="A0ABD1XWM0"/>
<evidence type="ECO:0000313" key="1">
    <source>
        <dbReference type="EMBL" id="KAL2612296.1"/>
    </source>
</evidence>
<dbReference type="PANTHER" id="PTHR32343">
    <property type="entry name" value="SERINE/ARGININE-RICH SPLICING FACTOR"/>
    <property type="match status" value="1"/>
</dbReference>
<reference evidence="1 2" key="1">
    <citation type="submission" date="2024-09" db="EMBL/GenBank/DDBJ databases">
        <title>Chromosome-scale assembly of Riccia fluitans.</title>
        <authorList>
            <person name="Paukszto L."/>
            <person name="Sawicki J."/>
            <person name="Karawczyk K."/>
            <person name="Piernik-Szablinska J."/>
            <person name="Szczecinska M."/>
            <person name="Mazdziarz M."/>
        </authorList>
    </citation>
    <scope>NUCLEOTIDE SEQUENCE [LARGE SCALE GENOMIC DNA]</scope>
    <source>
        <strain evidence="1">Rf_01</strain>
        <tissue evidence="1">Aerial parts of the thallus</tissue>
    </source>
</reference>
<evidence type="ECO:0000313" key="2">
    <source>
        <dbReference type="Proteomes" id="UP001605036"/>
    </source>
</evidence>
<accession>A0ABD1XWM0</accession>
<proteinExistence type="predicted"/>
<keyword evidence="2" id="KW-1185">Reference proteome</keyword>
<dbReference type="PANTHER" id="PTHR32343:SF10">
    <property type="entry name" value="RNA-BINDING REGION RNP-1 DOMAIN-CONTAINING PROTEIN"/>
    <property type="match status" value="1"/>
</dbReference>
<organism evidence="1 2">
    <name type="scientific">Riccia fluitans</name>
    <dbReference type="NCBI Taxonomy" id="41844"/>
    <lineage>
        <taxon>Eukaryota</taxon>
        <taxon>Viridiplantae</taxon>
        <taxon>Streptophyta</taxon>
        <taxon>Embryophyta</taxon>
        <taxon>Marchantiophyta</taxon>
        <taxon>Marchantiopsida</taxon>
        <taxon>Marchantiidae</taxon>
        <taxon>Marchantiales</taxon>
        <taxon>Ricciaceae</taxon>
        <taxon>Riccia</taxon>
    </lineage>
</organism>
<dbReference type="Proteomes" id="UP001605036">
    <property type="component" value="Unassembled WGS sequence"/>
</dbReference>